<proteinExistence type="predicted"/>
<dbReference type="Proteomes" id="UP001175226">
    <property type="component" value="Unassembled WGS sequence"/>
</dbReference>
<feature type="transmembrane region" description="Helical" evidence="1">
    <location>
        <begin position="12"/>
        <end position="32"/>
    </location>
</feature>
<evidence type="ECO:0000256" key="1">
    <source>
        <dbReference type="SAM" id="Phobius"/>
    </source>
</evidence>
<comment type="caution">
    <text evidence="2">The sequence shown here is derived from an EMBL/GenBank/DDBJ whole genome shotgun (WGS) entry which is preliminary data.</text>
</comment>
<keyword evidence="1" id="KW-0472">Membrane</keyword>
<name>A0AA39K922_9AGAR</name>
<protein>
    <submittedName>
        <fullName evidence="2">Uncharacterized protein</fullName>
    </submittedName>
</protein>
<evidence type="ECO:0000313" key="3">
    <source>
        <dbReference type="Proteomes" id="UP001175226"/>
    </source>
</evidence>
<dbReference type="EMBL" id="JAUEPT010000001">
    <property type="protein sequence ID" value="KAK0456824.1"/>
    <property type="molecule type" value="Genomic_DNA"/>
</dbReference>
<evidence type="ECO:0000313" key="2">
    <source>
        <dbReference type="EMBL" id="KAK0456824.1"/>
    </source>
</evidence>
<keyword evidence="3" id="KW-1185">Reference proteome</keyword>
<organism evidence="2 3">
    <name type="scientific">Armillaria borealis</name>
    <dbReference type="NCBI Taxonomy" id="47425"/>
    <lineage>
        <taxon>Eukaryota</taxon>
        <taxon>Fungi</taxon>
        <taxon>Dikarya</taxon>
        <taxon>Basidiomycota</taxon>
        <taxon>Agaricomycotina</taxon>
        <taxon>Agaricomycetes</taxon>
        <taxon>Agaricomycetidae</taxon>
        <taxon>Agaricales</taxon>
        <taxon>Marasmiineae</taxon>
        <taxon>Physalacriaceae</taxon>
        <taxon>Armillaria</taxon>
    </lineage>
</organism>
<sequence length="200" mass="23139">MAYPIKTQKGKFIGIFWCILNLGGVVGASVAAGRNWKSTANIIDNETYTGFVVPIPMPVFSFRCSWRIPTRWFVPMEQRLLGPQHPSWKTEIIGLFMTLKTESMIILLLHFLDFQLVLHMPEFSSFNGAIFNIRARGLNLLCPHWSPRPKIHQSSYPNGMDCPLPNGLRRRIPPLLSWWIPRSFLRRWSLRKDKATTPNY</sequence>
<keyword evidence="1" id="KW-0812">Transmembrane</keyword>
<reference evidence="2" key="1">
    <citation type="submission" date="2023-06" db="EMBL/GenBank/DDBJ databases">
        <authorList>
            <consortium name="Lawrence Berkeley National Laboratory"/>
            <person name="Ahrendt S."/>
            <person name="Sahu N."/>
            <person name="Indic B."/>
            <person name="Wong-Bajracharya J."/>
            <person name="Merenyi Z."/>
            <person name="Ke H.-M."/>
            <person name="Monk M."/>
            <person name="Kocsube S."/>
            <person name="Drula E."/>
            <person name="Lipzen A."/>
            <person name="Balint B."/>
            <person name="Henrissat B."/>
            <person name="Andreopoulos B."/>
            <person name="Martin F.M."/>
            <person name="Harder C.B."/>
            <person name="Rigling D."/>
            <person name="Ford K.L."/>
            <person name="Foster G.D."/>
            <person name="Pangilinan J."/>
            <person name="Papanicolaou A."/>
            <person name="Barry K."/>
            <person name="LaButti K."/>
            <person name="Viragh M."/>
            <person name="Koriabine M."/>
            <person name="Yan M."/>
            <person name="Riley R."/>
            <person name="Champramary S."/>
            <person name="Plett K.L."/>
            <person name="Tsai I.J."/>
            <person name="Slot J."/>
            <person name="Sipos G."/>
            <person name="Plett J."/>
            <person name="Nagy L.G."/>
            <person name="Grigoriev I.V."/>
        </authorList>
    </citation>
    <scope>NUCLEOTIDE SEQUENCE</scope>
    <source>
        <strain evidence="2">FPL87.14</strain>
    </source>
</reference>
<keyword evidence="1" id="KW-1133">Transmembrane helix</keyword>
<accession>A0AA39K922</accession>
<dbReference type="AlphaFoldDB" id="A0AA39K922"/>
<gene>
    <name evidence="2" type="ORF">EV421DRAFT_1896022</name>
</gene>